<keyword evidence="2" id="KW-1185">Reference proteome</keyword>
<dbReference type="Proteomes" id="UP000234331">
    <property type="component" value="Unassembled WGS sequence"/>
</dbReference>
<dbReference type="AlphaFoldDB" id="A0A2I2KIX3"/>
<gene>
    <name evidence="1" type="ORF">FRACA_1050006</name>
</gene>
<reference evidence="1 2" key="1">
    <citation type="submission" date="2017-06" db="EMBL/GenBank/DDBJ databases">
        <authorList>
            <person name="Kim H.J."/>
            <person name="Triplett B.A."/>
        </authorList>
    </citation>
    <scope>NUCLEOTIDE SEQUENCE [LARGE SCALE GENOMIC DNA]</scope>
    <source>
        <strain evidence="1">FRACA_ARgP5</strain>
    </source>
</reference>
<sequence>MLAVVHAEAGWRDDEEERRLELAEAGLARHESRSRTRRPCWAGTWTAGTSRSTP</sequence>
<evidence type="ECO:0000313" key="2">
    <source>
        <dbReference type="Proteomes" id="UP000234331"/>
    </source>
</evidence>
<protein>
    <submittedName>
        <fullName evidence="1">Uncharacterized protein</fullName>
    </submittedName>
</protein>
<dbReference type="EMBL" id="FZMO01000008">
    <property type="protein sequence ID" value="SNQ45622.1"/>
    <property type="molecule type" value="Genomic_DNA"/>
</dbReference>
<organism evidence="1 2">
    <name type="scientific">Frankia canadensis</name>
    <dbReference type="NCBI Taxonomy" id="1836972"/>
    <lineage>
        <taxon>Bacteria</taxon>
        <taxon>Bacillati</taxon>
        <taxon>Actinomycetota</taxon>
        <taxon>Actinomycetes</taxon>
        <taxon>Frankiales</taxon>
        <taxon>Frankiaceae</taxon>
        <taxon>Frankia</taxon>
    </lineage>
</organism>
<evidence type="ECO:0000313" key="1">
    <source>
        <dbReference type="EMBL" id="SNQ45622.1"/>
    </source>
</evidence>
<accession>A0A2I2KIX3</accession>
<proteinExistence type="predicted"/>
<name>A0A2I2KIX3_9ACTN</name>